<keyword evidence="5" id="KW-0677">Repeat</keyword>
<comment type="similarity">
    <text evidence="8">Belongs to the tilB family.</text>
</comment>
<feature type="region of interest" description="Disordered" evidence="9">
    <location>
        <begin position="178"/>
        <end position="206"/>
    </location>
</feature>
<evidence type="ECO:0000256" key="1">
    <source>
        <dbReference type="ARBA" id="ARBA00004138"/>
    </source>
</evidence>
<dbReference type="Gene3D" id="3.80.10.10">
    <property type="entry name" value="Ribonuclease Inhibitor"/>
    <property type="match status" value="1"/>
</dbReference>
<evidence type="ECO:0000256" key="6">
    <source>
        <dbReference type="ARBA" id="ARBA00023069"/>
    </source>
</evidence>
<proteinExistence type="inferred from homology"/>
<comment type="subcellular location">
    <subcellularLocation>
        <location evidence="1">Cell projection</location>
        <location evidence="1">Cilium</location>
    </subcellularLocation>
    <subcellularLocation>
        <location evidence="2">Cytoplasm</location>
    </subcellularLocation>
</comment>
<dbReference type="FunFam" id="3.80.10.10:FF:000052">
    <property type="entry name" value="Leucine rich repeat containing 6"/>
    <property type="match status" value="1"/>
</dbReference>
<feature type="compositionally biased region" description="Low complexity" evidence="9">
    <location>
        <begin position="183"/>
        <end position="206"/>
    </location>
</feature>
<dbReference type="PANTHER" id="PTHR18849">
    <property type="entry name" value="LEUCINE RICH REPEAT PROTEIN"/>
    <property type="match status" value="1"/>
</dbReference>
<evidence type="ECO:0000256" key="4">
    <source>
        <dbReference type="ARBA" id="ARBA00022614"/>
    </source>
</evidence>
<evidence type="ECO:0000313" key="13">
    <source>
        <dbReference type="Proteomes" id="UP000317494"/>
    </source>
</evidence>
<evidence type="ECO:0000256" key="8">
    <source>
        <dbReference type="ARBA" id="ARBA00049982"/>
    </source>
</evidence>
<dbReference type="STRING" id="286115.A0A507D623"/>
<protein>
    <recommendedName>
        <fullName evidence="10">Dynein axonemal assembly factor 11-like CS domain-containing protein</fullName>
    </recommendedName>
</protein>
<dbReference type="Proteomes" id="UP000320475">
    <property type="component" value="Unassembled WGS sequence"/>
</dbReference>
<dbReference type="OrthoDB" id="10250990at2759"/>
<evidence type="ECO:0000313" key="11">
    <source>
        <dbReference type="EMBL" id="TPX46668.1"/>
    </source>
</evidence>
<dbReference type="InterPro" id="IPR056496">
    <property type="entry name" value="CS_DNAAF11_C"/>
</dbReference>
<feature type="region of interest" description="Disordered" evidence="9">
    <location>
        <begin position="426"/>
        <end position="451"/>
    </location>
</feature>
<evidence type="ECO:0000313" key="12">
    <source>
        <dbReference type="EMBL" id="TPX49566.1"/>
    </source>
</evidence>
<dbReference type="AlphaFoldDB" id="A0A507D623"/>
<dbReference type="EMBL" id="QEAN01000130">
    <property type="protein sequence ID" value="TPX46668.1"/>
    <property type="molecule type" value="Genomic_DNA"/>
</dbReference>
<reference evidence="13 14" key="1">
    <citation type="journal article" date="2019" name="Sci. Rep.">
        <title>Comparative genomics of chytrid fungi reveal insights into the obligate biotrophic and pathogenic lifestyle of Synchytrium endobioticum.</title>
        <authorList>
            <person name="van de Vossenberg B.T.L.H."/>
            <person name="Warris S."/>
            <person name="Nguyen H.D.T."/>
            <person name="van Gent-Pelzer M.P.E."/>
            <person name="Joly D.L."/>
            <person name="van de Geest H.C."/>
            <person name="Bonants P.J.M."/>
            <person name="Smith D.S."/>
            <person name="Levesque C.A."/>
            <person name="van der Lee T.A.J."/>
        </authorList>
    </citation>
    <scope>NUCLEOTIDE SEQUENCE [LARGE SCALE GENOMIC DNA]</scope>
    <source>
        <strain evidence="12 14">LEV6574</strain>
        <strain evidence="11 13">MB42</strain>
    </source>
</reference>
<keyword evidence="13" id="KW-1185">Reference proteome</keyword>
<feature type="domain" description="Dynein axonemal assembly factor 11-like CS" evidence="10">
    <location>
        <begin position="241"/>
        <end position="359"/>
    </location>
</feature>
<dbReference type="Proteomes" id="UP000317494">
    <property type="component" value="Unassembled WGS sequence"/>
</dbReference>
<dbReference type="InterPro" id="IPR001611">
    <property type="entry name" value="Leu-rich_rpt"/>
</dbReference>
<keyword evidence="6" id="KW-0969">Cilium</keyword>
<dbReference type="PROSITE" id="PS51450">
    <property type="entry name" value="LRR"/>
    <property type="match status" value="2"/>
</dbReference>
<dbReference type="VEuPathDB" id="FungiDB:SeMB42_g03608"/>
<organism evidence="11 13">
    <name type="scientific">Synchytrium endobioticum</name>
    <dbReference type="NCBI Taxonomy" id="286115"/>
    <lineage>
        <taxon>Eukaryota</taxon>
        <taxon>Fungi</taxon>
        <taxon>Fungi incertae sedis</taxon>
        <taxon>Chytridiomycota</taxon>
        <taxon>Chytridiomycota incertae sedis</taxon>
        <taxon>Chytridiomycetes</taxon>
        <taxon>Synchytriales</taxon>
        <taxon>Synchytriaceae</taxon>
        <taxon>Synchytrium</taxon>
    </lineage>
</organism>
<evidence type="ECO:0000256" key="2">
    <source>
        <dbReference type="ARBA" id="ARBA00004496"/>
    </source>
</evidence>
<dbReference type="EMBL" id="QEAM01000031">
    <property type="protein sequence ID" value="TPX49566.1"/>
    <property type="molecule type" value="Genomic_DNA"/>
</dbReference>
<dbReference type="GO" id="GO:0005929">
    <property type="term" value="C:cilium"/>
    <property type="evidence" value="ECO:0007669"/>
    <property type="project" value="UniProtKB-SubCell"/>
</dbReference>
<evidence type="ECO:0000256" key="9">
    <source>
        <dbReference type="SAM" id="MobiDB-lite"/>
    </source>
</evidence>
<evidence type="ECO:0000256" key="3">
    <source>
        <dbReference type="ARBA" id="ARBA00022490"/>
    </source>
</evidence>
<name>A0A507D623_9FUNG</name>
<evidence type="ECO:0000256" key="5">
    <source>
        <dbReference type="ARBA" id="ARBA00022737"/>
    </source>
</evidence>
<comment type="caution">
    <text evidence="11">The sequence shown here is derived from an EMBL/GenBank/DDBJ whole genome shotgun (WGS) entry which is preliminary data.</text>
</comment>
<dbReference type="GO" id="GO:0036158">
    <property type="term" value="P:outer dynein arm assembly"/>
    <property type="evidence" value="ECO:0007669"/>
    <property type="project" value="TreeGrafter"/>
</dbReference>
<dbReference type="InterPro" id="IPR032675">
    <property type="entry name" value="LRR_dom_sf"/>
</dbReference>
<dbReference type="Pfam" id="PF14580">
    <property type="entry name" value="LRR_9"/>
    <property type="match status" value="1"/>
</dbReference>
<sequence>MPQRIDEALLRKRAEHNDGELSTLKEVTLHQYGIEKIENLDVHCRHLELLFLQNNLIAKIENLNKLKELQYLNLAINNITKLENLQGCESLTKLDLTLNFIQDPLDVESLAKNEFLRELYLVGNPCCEREGYWEYVITALPQLTYLDGREIEKSQRIAARQVYDSIRARLIKERDEGRNCCTSSNSQSSSYIKGAAPSAESSAAPILPSDVPSELSKEEFLEQKRQEFQKKPVPFTPEARIEAARDIAMFNEKEPSKPDPLKPVKGPTRLFTDDGRPLQTNQGKWNFHVKSTDETVELHLKLPKLLDTSLIDVDVHPTYVTVTVKGKYFQLALDEQVDSDGVLCERSKMTGELVVTMLKAGLKDLDVSFVRRQTLSSNAKNRCSRSESKKKMSRYEEMMLAGPVDYRNIVIDNSSQRNGVVPQPKIIDRKGLLQTAEGQDPEDNPEVPPLY</sequence>
<dbReference type="SUPFAM" id="SSF52058">
    <property type="entry name" value="L domain-like"/>
    <property type="match status" value="1"/>
</dbReference>
<keyword evidence="4" id="KW-0433">Leucine-rich repeat</keyword>
<evidence type="ECO:0000259" key="10">
    <source>
        <dbReference type="Pfam" id="PF23602"/>
    </source>
</evidence>
<dbReference type="SMART" id="SM00365">
    <property type="entry name" value="LRR_SD22"/>
    <property type="match status" value="3"/>
</dbReference>
<dbReference type="Pfam" id="PF23602">
    <property type="entry name" value="CS_DNAAF11_C"/>
    <property type="match status" value="1"/>
</dbReference>
<accession>A0A507D623</accession>
<keyword evidence="3" id="KW-0963">Cytoplasm</keyword>
<evidence type="ECO:0000313" key="14">
    <source>
        <dbReference type="Proteomes" id="UP000320475"/>
    </source>
</evidence>
<gene>
    <name evidence="12" type="ORF">SeLEV6574_g01390</name>
    <name evidence="11" type="ORF">SeMB42_g03608</name>
</gene>
<feature type="region of interest" description="Disordered" evidence="9">
    <location>
        <begin position="253"/>
        <end position="277"/>
    </location>
</feature>
<feature type="compositionally biased region" description="Basic and acidic residues" evidence="9">
    <location>
        <begin position="253"/>
        <end position="262"/>
    </location>
</feature>
<evidence type="ECO:0000256" key="7">
    <source>
        <dbReference type="ARBA" id="ARBA00023273"/>
    </source>
</evidence>
<dbReference type="GO" id="GO:0005737">
    <property type="term" value="C:cytoplasm"/>
    <property type="evidence" value="ECO:0007669"/>
    <property type="project" value="UniProtKB-SubCell"/>
</dbReference>
<dbReference type="PANTHER" id="PTHR18849:SF0">
    <property type="entry name" value="CILIA- AND FLAGELLA-ASSOCIATED PROTEIN 410-RELATED"/>
    <property type="match status" value="1"/>
</dbReference>
<keyword evidence="7" id="KW-0966">Cell projection</keyword>